<accession>A0A645G1D8</accession>
<protein>
    <submittedName>
        <fullName evidence="1">Uncharacterized protein</fullName>
    </submittedName>
</protein>
<evidence type="ECO:0000313" key="1">
    <source>
        <dbReference type="EMBL" id="MPN20657.1"/>
    </source>
</evidence>
<proteinExistence type="predicted"/>
<reference evidence="1" key="1">
    <citation type="submission" date="2019-08" db="EMBL/GenBank/DDBJ databases">
        <authorList>
            <person name="Kucharzyk K."/>
            <person name="Murdoch R.W."/>
            <person name="Higgins S."/>
            <person name="Loffler F."/>
        </authorList>
    </citation>
    <scope>NUCLEOTIDE SEQUENCE</scope>
</reference>
<comment type="caution">
    <text evidence="1">The sequence shown here is derived from an EMBL/GenBank/DDBJ whole genome shotgun (WGS) entry which is preliminary data.</text>
</comment>
<sequence>MPIMSVHSADVEDWDTYHQQVFKEYYELNPKMKVIFYWKEKY</sequence>
<organism evidence="1">
    <name type="scientific">bioreactor metagenome</name>
    <dbReference type="NCBI Taxonomy" id="1076179"/>
    <lineage>
        <taxon>unclassified sequences</taxon>
        <taxon>metagenomes</taxon>
        <taxon>ecological metagenomes</taxon>
    </lineage>
</organism>
<name>A0A645G1D8_9ZZZZ</name>
<dbReference type="EMBL" id="VSSQ01068469">
    <property type="protein sequence ID" value="MPN20657.1"/>
    <property type="molecule type" value="Genomic_DNA"/>
</dbReference>
<gene>
    <name evidence="1" type="ORF">SDC9_168036</name>
</gene>
<dbReference type="AlphaFoldDB" id="A0A645G1D8"/>